<sequence length="1521" mass="165848">MSPASRMAKDKDNASNFDRLRKAMGSSKNLKYTRGQSFNEESDSTDSAKRQMEVMLAEATSAIRPILDRLWLGVQPSDSASAVGWVSRSVGVIAACLNPQGALMAVESLFTWQSTLSPKQAKEMRLPVARTLRGFAQAEGFRDAVLADANKSEHQRLLQLSLAFVREHMSVLDNPTNKESQPLCLELALLVSYLAKATTTAVRYDSTRWLKPLYIPDSLRNAWPIPERRLLLEQFKVWALWREEEAAAIAEAVESRRKVKPTEKHLPPVGSPAEKQFFRIETVSSSAICAMVASGPIAESSTIDKWLTEPHAPWGERLQRELAWFEKAELEGSSVLRYILAHHFPGLLRPFIERAYHYGNEHSALAAAYFHAVVDAILPPDGVAKTEERHAFDDHTFASEVKRVAPKLMLFALFHLKSVDHRIRSRAFDLTCRLTDSFCETGAFECEGPLAHWRALYTAHTPAPVLLNEHIVKLLRSTPQQCRSLGFGLVGEALGLLLRRQPELHTHQVLQLLQVCTPWMQHILLQPFPDEAIHRSRSFAFLRRLAIVGLSRDGVEGEALNTFFEGWMELAGAGIGLARLKQQPPCHSSQECAPHNVEIILEFLLHVSGRSSLAMGLAQKLSLGLFALTPHSIIKLLMSQISRGRLSKSAKAKSGGSAKPQSQPSSSNLFAVIGDTFRRQINKLGGGAKLSSAGAELDGRARQMSVLALSEEPDNNPMLPPAAPVLRGAPIMQRVTVALLRPAQGGLGMGFASDNSVSHISDGTPSAECGQIFMGDLLIEINGNPVRPGEVGAAVRAANPLLPIEFTFLRETGEYEGLVASDAPPEELSSRSMEVDDELPPLPLSPAVVIGDEELAALLEPSGELIVDESEREATEDELRHNALRLMIELVRQGFSNTTGKRALLEVLPTLMSALVVMFDSQTRSKLDREEHTTLRTLMDALLEGVMQARRAETGAAIAPFSELREQLPPAFLKLQRGLQTKGFKLRWPRLFADSSALTTTPDVASAFEVTNFMPLSEAVDGLLECVEEWGAMAIASDWALVVLDWLRSNDTVVRFKALCVLRLLLPRLSDAEISDHLVYALVRALYSGLAELQGVLTGPADLSDPGTREALLQEKERVARAMAGDTSAKEVAPATSIGAQTGRKPPPLALAEEALCTLHEVVKRRLQAGTLLSCPGLIWLPFALVGCPYDALLSEVYPMLVTLLSSPKVRTGLSGQRLATPGVVANNDGGYKPDAFEIGLIPMILRGLHAVGWWGEHQKTGGSGPRKHHMSLDMQPHILQALRLLSSIRSSQLKSEISRGVPAPEGSADLMDVCILQIPAMYCMVDAGHATSQGQRVVFEPLFSAAMLIDCLAGDTLLSSGSPTLQATLDGFIQGDFHNRAFELLVGLAMPLYAAFLPAFSKKLATLLARILADGPQTYHDPLLLLVATALRQPSAPAYVEHFAQFFQLAIGESSFAATECLTAAMQASQLAGEAVTPQVMATGKAFEKERVPPEAETVVLAETRSALPALQQVLGHFSK</sequence>
<feature type="compositionally biased region" description="Polar residues" evidence="1">
    <location>
        <begin position="26"/>
        <end position="39"/>
    </location>
</feature>
<dbReference type="InterPro" id="IPR036034">
    <property type="entry name" value="PDZ_sf"/>
</dbReference>
<comment type="caution">
    <text evidence="3">The sequence shown here is derived from an EMBL/GenBank/DDBJ whole genome shotgun (WGS) entry which is preliminary data.</text>
</comment>
<dbReference type="GO" id="GO:0000902">
    <property type="term" value="P:cell morphogenesis"/>
    <property type="evidence" value="ECO:0007669"/>
    <property type="project" value="InterPro"/>
</dbReference>
<gene>
    <name evidence="3" type="ORF">AB1Y20_012780</name>
</gene>
<accession>A0AB34IKC4</accession>
<dbReference type="InterPro" id="IPR039867">
    <property type="entry name" value="Furry/Tao3/Mor2"/>
</dbReference>
<protein>
    <recommendedName>
        <fullName evidence="2">PDZ domain-containing protein</fullName>
    </recommendedName>
</protein>
<dbReference type="PANTHER" id="PTHR12295">
    <property type="entry name" value="FURRY-RELATED"/>
    <property type="match status" value="1"/>
</dbReference>
<dbReference type="GO" id="GO:0005938">
    <property type="term" value="C:cell cortex"/>
    <property type="evidence" value="ECO:0007669"/>
    <property type="project" value="TreeGrafter"/>
</dbReference>
<reference evidence="3 4" key="1">
    <citation type="journal article" date="2024" name="Science">
        <title>Giant polyketide synthase enzymes in the biosynthesis of giant marine polyether toxins.</title>
        <authorList>
            <person name="Fallon T.R."/>
            <person name="Shende V.V."/>
            <person name="Wierzbicki I.H."/>
            <person name="Pendleton A.L."/>
            <person name="Watervoot N.F."/>
            <person name="Auber R.P."/>
            <person name="Gonzalez D.J."/>
            <person name="Wisecaver J.H."/>
            <person name="Moore B.S."/>
        </authorList>
    </citation>
    <scope>NUCLEOTIDE SEQUENCE [LARGE SCALE GENOMIC DNA]</scope>
    <source>
        <strain evidence="3 4">12B1</strain>
    </source>
</reference>
<feature type="region of interest" description="Disordered" evidence="1">
    <location>
        <begin position="1"/>
        <end position="49"/>
    </location>
</feature>
<proteinExistence type="predicted"/>
<evidence type="ECO:0000313" key="3">
    <source>
        <dbReference type="EMBL" id="KAL1500107.1"/>
    </source>
</evidence>
<evidence type="ECO:0000259" key="2">
    <source>
        <dbReference type="PROSITE" id="PS50106"/>
    </source>
</evidence>
<dbReference type="PANTHER" id="PTHR12295:SF30">
    <property type="entry name" value="PROTEIN FURRY"/>
    <property type="match status" value="1"/>
</dbReference>
<dbReference type="InterPro" id="IPR001478">
    <property type="entry name" value="PDZ"/>
</dbReference>
<dbReference type="PROSITE" id="PS50106">
    <property type="entry name" value="PDZ"/>
    <property type="match status" value="1"/>
</dbReference>
<dbReference type="CDD" id="cd00136">
    <property type="entry name" value="PDZ_canonical"/>
    <property type="match status" value="1"/>
</dbReference>
<dbReference type="EMBL" id="JBGBPQ010000024">
    <property type="protein sequence ID" value="KAL1500107.1"/>
    <property type="molecule type" value="Genomic_DNA"/>
</dbReference>
<feature type="domain" description="PDZ" evidence="2">
    <location>
        <begin position="736"/>
        <end position="787"/>
    </location>
</feature>
<evidence type="ECO:0000313" key="4">
    <source>
        <dbReference type="Proteomes" id="UP001515480"/>
    </source>
</evidence>
<dbReference type="SUPFAM" id="SSF50156">
    <property type="entry name" value="PDZ domain-like"/>
    <property type="match status" value="1"/>
</dbReference>
<keyword evidence="4" id="KW-1185">Reference proteome</keyword>
<evidence type="ECO:0000256" key="1">
    <source>
        <dbReference type="SAM" id="MobiDB-lite"/>
    </source>
</evidence>
<dbReference type="GO" id="GO:0030427">
    <property type="term" value="C:site of polarized growth"/>
    <property type="evidence" value="ECO:0007669"/>
    <property type="project" value="TreeGrafter"/>
</dbReference>
<dbReference type="Proteomes" id="UP001515480">
    <property type="component" value="Unassembled WGS sequence"/>
</dbReference>
<organism evidence="3 4">
    <name type="scientific">Prymnesium parvum</name>
    <name type="common">Toxic golden alga</name>
    <dbReference type="NCBI Taxonomy" id="97485"/>
    <lineage>
        <taxon>Eukaryota</taxon>
        <taxon>Haptista</taxon>
        <taxon>Haptophyta</taxon>
        <taxon>Prymnesiophyceae</taxon>
        <taxon>Prymnesiales</taxon>
        <taxon>Prymnesiaceae</taxon>
        <taxon>Prymnesium</taxon>
    </lineage>
</organism>
<feature type="region of interest" description="Disordered" evidence="1">
    <location>
        <begin position="648"/>
        <end position="667"/>
    </location>
</feature>
<feature type="compositionally biased region" description="Basic and acidic residues" evidence="1">
    <location>
        <begin position="7"/>
        <end position="21"/>
    </location>
</feature>
<name>A0AB34IKC4_PRYPA</name>